<accession>A0A2A2IGD7</accession>
<evidence type="ECO:0000313" key="3">
    <source>
        <dbReference type="EMBL" id="PAV30829.1"/>
    </source>
</evidence>
<sequence length="211" mass="24555">MKGFFQLMLRFAAASSGAALTWLLSFFIFSQTFLFSSLYALAGGAVLYVSVKQIGNFRYLQKEGLTRRELKYIQKNLKEAKGKISRLQKALIQVRSLDQAKQNFEIIRTVRKIYSNTKKEPKRFYQAEGFYYKNLDSLVELTEKYAYLSSQPTKSWEMAESLLDTKRTVRSLNQTVKKDLHIMLKDDVDTLHFELDVAKQSFKKNDRSVLK</sequence>
<keyword evidence="2" id="KW-0472">Membrane</keyword>
<keyword evidence="2" id="KW-1133">Transmembrane helix</keyword>
<evidence type="ECO:0000256" key="1">
    <source>
        <dbReference type="SAM" id="Coils"/>
    </source>
</evidence>
<reference evidence="3 4" key="1">
    <citation type="submission" date="2017-08" db="EMBL/GenBank/DDBJ databases">
        <title>Virgibacillus indicus sp. nov. and Virgibacillus profoundi sp. nov, two moderately halophilic bacteria isolated from marine sediment by using the Microfluidic Streak Plate.</title>
        <authorList>
            <person name="Xu B."/>
            <person name="Hu B."/>
            <person name="Wang J."/>
            <person name="Zhu Y."/>
            <person name="Huang L."/>
            <person name="Du W."/>
            <person name="Huang Y."/>
        </authorList>
    </citation>
    <scope>NUCLEOTIDE SEQUENCE [LARGE SCALE GENOMIC DNA]</scope>
    <source>
        <strain evidence="3 4">IO3-P3-H5</strain>
    </source>
</reference>
<proteinExistence type="predicted"/>
<evidence type="ECO:0000256" key="2">
    <source>
        <dbReference type="SAM" id="Phobius"/>
    </source>
</evidence>
<dbReference type="Pfam" id="PF10112">
    <property type="entry name" value="Halogen_Hydrol"/>
    <property type="match status" value="1"/>
</dbReference>
<organism evidence="3 4">
    <name type="scientific">Virgibacillus profundi</name>
    <dbReference type="NCBI Taxonomy" id="2024555"/>
    <lineage>
        <taxon>Bacteria</taxon>
        <taxon>Bacillati</taxon>
        <taxon>Bacillota</taxon>
        <taxon>Bacilli</taxon>
        <taxon>Bacillales</taxon>
        <taxon>Bacillaceae</taxon>
        <taxon>Virgibacillus</taxon>
    </lineage>
</organism>
<dbReference type="OrthoDB" id="2081028at2"/>
<keyword evidence="1" id="KW-0175">Coiled coil</keyword>
<evidence type="ECO:0000313" key="4">
    <source>
        <dbReference type="Proteomes" id="UP000218887"/>
    </source>
</evidence>
<dbReference type="Proteomes" id="UP000218887">
    <property type="component" value="Unassembled WGS sequence"/>
</dbReference>
<feature type="coiled-coil region" evidence="1">
    <location>
        <begin position="70"/>
        <end position="97"/>
    </location>
</feature>
<dbReference type="RefSeq" id="WP_095654159.1">
    <property type="nucleotide sequence ID" value="NZ_NPOA01000002.1"/>
</dbReference>
<comment type="caution">
    <text evidence="3">The sequence shown here is derived from an EMBL/GenBank/DDBJ whole genome shotgun (WGS) entry which is preliminary data.</text>
</comment>
<dbReference type="AlphaFoldDB" id="A0A2A2IGD7"/>
<feature type="transmembrane region" description="Helical" evidence="2">
    <location>
        <begin position="33"/>
        <end position="51"/>
    </location>
</feature>
<keyword evidence="4" id="KW-1185">Reference proteome</keyword>
<dbReference type="InterPro" id="IPR018770">
    <property type="entry name" value="ChloroindolylP_hydrolase"/>
</dbReference>
<dbReference type="EMBL" id="NPOA01000002">
    <property type="protein sequence ID" value="PAV30829.1"/>
    <property type="molecule type" value="Genomic_DNA"/>
</dbReference>
<feature type="transmembrane region" description="Helical" evidence="2">
    <location>
        <begin position="7"/>
        <end position="27"/>
    </location>
</feature>
<gene>
    <name evidence="3" type="ORF">CIL05_03665</name>
</gene>
<keyword evidence="2" id="KW-0812">Transmembrane</keyword>
<name>A0A2A2IGD7_9BACI</name>
<protein>
    <submittedName>
        <fullName evidence="3">Protein xpaC</fullName>
    </submittedName>
</protein>